<evidence type="ECO:0000256" key="4">
    <source>
        <dbReference type="ARBA" id="ARBA00022430"/>
    </source>
</evidence>
<comment type="pathway">
    <text evidence="1">Amino-acid biosynthesis; L-leucine biosynthesis; L-leucine from 3-methyl-2-oxobutanoate: step 1/4.</text>
</comment>
<gene>
    <name evidence="11" type="ORF">JF888_11295</name>
</gene>
<evidence type="ECO:0000256" key="9">
    <source>
        <dbReference type="RuleBase" id="RU003523"/>
    </source>
</evidence>
<dbReference type="PANTHER" id="PTHR10277:SF9">
    <property type="entry name" value="2-ISOPROPYLMALATE SYNTHASE 1, CHLOROPLASTIC-RELATED"/>
    <property type="match status" value="1"/>
</dbReference>
<evidence type="ECO:0000256" key="5">
    <source>
        <dbReference type="ARBA" id="ARBA00022605"/>
    </source>
</evidence>
<dbReference type="FunFam" id="3.20.20.70:FF:000010">
    <property type="entry name" value="2-isopropylmalate synthase"/>
    <property type="match status" value="1"/>
</dbReference>
<keyword evidence="8" id="KW-0100">Branched-chain amino acid biosynthesis</keyword>
<dbReference type="InterPro" id="IPR002034">
    <property type="entry name" value="AIPM/Hcit_synth_CS"/>
</dbReference>
<dbReference type="FunFam" id="1.10.238.260:FF:000001">
    <property type="entry name" value="2-isopropylmalate synthase"/>
    <property type="match status" value="1"/>
</dbReference>
<dbReference type="Pfam" id="PF00682">
    <property type="entry name" value="HMGL-like"/>
    <property type="match status" value="1"/>
</dbReference>
<dbReference type="Proteomes" id="UP000620075">
    <property type="component" value="Unassembled WGS sequence"/>
</dbReference>
<accession>A0A934KFF7</accession>
<dbReference type="InterPro" id="IPR013785">
    <property type="entry name" value="Aldolase_TIM"/>
</dbReference>
<evidence type="ECO:0000256" key="2">
    <source>
        <dbReference type="ARBA" id="ARBA00009396"/>
    </source>
</evidence>
<dbReference type="EC" id="2.3.3.13" evidence="3"/>
<keyword evidence="7" id="KW-0464">Manganese</keyword>
<keyword evidence="11" id="KW-0012">Acyltransferase</keyword>
<protein>
    <recommendedName>
        <fullName evidence="3">2-isopropylmalate synthase</fullName>
        <ecNumber evidence="3">2.3.3.13</ecNumber>
    </recommendedName>
</protein>
<dbReference type="CDD" id="cd07940">
    <property type="entry name" value="DRE_TIM_IPMS"/>
    <property type="match status" value="1"/>
</dbReference>
<evidence type="ECO:0000256" key="3">
    <source>
        <dbReference type="ARBA" id="ARBA00012973"/>
    </source>
</evidence>
<name>A0A934KFF7_9BACT</name>
<dbReference type="PROSITE" id="PS50991">
    <property type="entry name" value="PYR_CT"/>
    <property type="match status" value="1"/>
</dbReference>
<evidence type="ECO:0000313" key="12">
    <source>
        <dbReference type="Proteomes" id="UP000620075"/>
    </source>
</evidence>
<dbReference type="Gene3D" id="3.20.20.70">
    <property type="entry name" value="Aldolase class I"/>
    <property type="match status" value="1"/>
</dbReference>
<dbReference type="SUPFAM" id="SSF51569">
    <property type="entry name" value="Aldolase"/>
    <property type="match status" value="1"/>
</dbReference>
<dbReference type="NCBIfam" id="NF002086">
    <property type="entry name" value="PRK00915.1-3"/>
    <property type="match status" value="1"/>
</dbReference>
<dbReference type="InterPro" id="IPR000891">
    <property type="entry name" value="PYR_CT"/>
</dbReference>
<evidence type="ECO:0000256" key="1">
    <source>
        <dbReference type="ARBA" id="ARBA00004689"/>
    </source>
</evidence>
<dbReference type="GO" id="GO:0003852">
    <property type="term" value="F:2-isopropylmalate synthase activity"/>
    <property type="evidence" value="ECO:0007669"/>
    <property type="project" value="UniProtKB-EC"/>
</dbReference>
<dbReference type="Gene3D" id="1.10.238.260">
    <property type="match status" value="1"/>
</dbReference>
<evidence type="ECO:0000256" key="7">
    <source>
        <dbReference type="ARBA" id="ARBA00023211"/>
    </source>
</evidence>
<dbReference type="RefSeq" id="WP_338180299.1">
    <property type="nucleotide sequence ID" value="NZ_JAEKNQ010000040.1"/>
</dbReference>
<dbReference type="AlphaFoldDB" id="A0A934KFF7"/>
<proteinExistence type="inferred from homology"/>
<dbReference type="EMBL" id="JAEKNQ010000040">
    <property type="protein sequence ID" value="MBJ7603760.1"/>
    <property type="molecule type" value="Genomic_DNA"/>
</dbReference>
<evidence type="ECO:0000256" key="6">
    <source>
        <dbReference type="ARBA" id="ARBA00022679"/>
    </source>
</evidence>
<dbReference type="PROSITE" id="PS00816">
    <property type="entry name" value="AIPM_HOMOCIT_SYNTH_2"/>
    <property type="match status" value="1"/>
</dbReference>
<sequence>MKSDRVFIFDTTLRDGEQSPGFGLDHDAKLRVARQLEVLGVDVIEAGFPISSPGDFEACREIAREIREPVITALARAVRKDIDAVWGAIQDAERPQIHIVLSVSDIHIERKLGLSREQVLQRGVEAVEYARSLCNEVEYSPEDAGRSDPDYLVETVERVIDAGATTINIPDTTGYCLPGEFGSLIRHVVENVRNAEQAIFSVHCHNDLGLATANSMAGLENGARRVECTVNGIGERAGNTALEEIAMLLAVRQPLLGLETGIATSQIVPTSQLLTALTGVQVQPNKAVVGANAFAHASGIHQDGVLKDRLNYEIMRPEDVGWDDNRIVLTARSGRHAFRHRLGRLGLEVPPDRLDHAWEEFLRVADHRKVVTDADLHELFSAAV</sequence>
<keyword evidence="4" id="KW-0432">Leucine biosynthesis</keyword>
<feature type="domain" description="Pyruvate carboxyltransferase" evidence="10">
    <location>
        <begin position="6"/>
        <end position="268"/>
    </location>
</feature>
<dbReference type="InterPro" id="IPR054691">
    <property type="entry name" value="LeuA/HCS_post-cat"/>
</dbReference>
<evidence type="ECO:0000313" key="11">
    <source>
        <dbReference type="EMBL" id="MBJ7603760.1"/>
    </source>
</evidence>
<dbReference type="PROSITE" id="PS00815">
    <property type="entry name" value="AIPM_HOMOCIT_SYNTH_1"/>
    <property type="match status" value="1"/>
</dbReference>
<dbReference type="InterPro" id="IPR050073">
    <property type="entry name" value="2-IPM_HCS-like"/>
</dbReference>
<dbReference type="PANTHER" id="PTHR10277">
    <property type="entry name" value="HOMOCITRATE SYNTHASE-RELATED"/>
    <property type="match status" value="1"/>
</dbReference>
<keyword evidence="6 9" id="KW-0808">Transferase</keyword>
<dbReference type="GO" id="GO:0009098">
    <property type="term" value="P:L-leucine biosynthetic process"/>
    <property type="evidence" value="ECO:0007669"/>
    <property type="project" value="UniProtKB-KW"/>
</dbReference>
<keyword evidence="5" id="KW-0028">Amino-acid biosynthesis</keyword>
<reference evidence="11 12" key="1">
    <citation type="submission" date="2020-10" db="EMBL/GenBank/DDBJ databases">
        <title>Ca. Dormibacterota MAGs.</title>
        <authorList>
            <person name="Montgomery K."/>
        </authorList>
    </citation>
    <scope>NUCLEOTIDE SEQUENCE [LARGE SCALE GENOMIC DNA]</scope>
    <source>
        <strain evidence="11">SC8811_S16_3</strain>
    </source>
</reference>
<comment type="similarity">
    <text evidence="2">Belongs to the alpha-IPM synthase/homocitrate synthase family. LeuA type 1 subfamily.</text>
</comment>
<evidence type="ECO:0000256" key="8">
    <source>
        <dbReference type="ARBA" id="ARBA00023304"/>
    </source>
</evidence>
<comment type="caution">
    <text evidence="11">The sequence shown here is derived from an EMBL/GenBank/DDBJ whole genome shotgun (WGS) entry which is preliminary data.</text>
</comment>
<organism evidence="11 12">
    <name type="scientific">Candidatus Dormiibacter inghamiae</name>
    <dbReference type="NCBI Taxonomy" id="3127013"/>
    <lineage>
        <taxon>Bacteria</taxon>
        <taxon>Bacillati</taxon>
        <taxon>Candidatus Dormiibacterota</taxon>
        <taxon>Candidatus Dormibacteria</taxon>
        <taxon>Candidatus Dormibacterales</taxon>
        <taxon>Candidatus Dormibacteraceae</taxon>
        <taxon>Candidatus Dormiibacter</taxon>
    </lineage>
</organism>
<evidence type="ECO:0000259" key="10">
    <source>
        <dbReference type="PROSITE" id="PS50991"/>
    </source>
</evidence>
<dbReference type="Pfam" id="PF22617">
    <property type="entry name" value="HCS_D2"/>
    <property type="match status" value="1"/>
</dbReference>